<dbReference type="EMBL" id="JBHMAF010000167">
    <property type="protein sequence ID" value="MFB9760737.1"/>
    <property type="molecule type" value="Genomic_DNA"/>
</dbReference>
<dbReference type="PANTHER" id="PTHR40088:SF1">
    <property type="entry name" value="PECTATE LYASE PEL9"/>
    <property type="match status" value="1"/>
</dbReference>
<feature type="domain" description="Pectate disaccharide-lyase-like central Ig-like" evidence="9">
    <location>
        <begin position="2"/>
        <end position="56"/>
    </location>
</feature>
<reference evidence="10 11" key="1">
    <citation type="submission" date="2024-09" db="EMBL/GenBank/DDBJ databases">
        <authorList>
            <person name="Sun Q."/>
            <person name="Mori K."/>
        </authorList>
    </citation>
    <scope>NUCLEOTIDE SEQUENCE [LARGE SCALE GENOMIC DNA]</scope>
    <source>
        <strain evidence="10 11">JCM 11201</strain>
    </source>
</reference>
<protein>
    <recommendedName>
        <fullName evidence="9">Pectate disaccharide-lyase-like central Ig-like domain-containing protein</fullName>
    </recommendedName>
</protein>
<evidence type="ECO:0000313" key="10">
    <source>
        <dbReference type="EMBL" id="MFB9760737.1"/>
    </source>
</evidence>
<dbReference type="InterPro" id="IPR012334">
    <property type="entry name" value="Pectin_lyas_fold"/>
</dbReference>
<evidence type="ECO:0000259" key="9">
    <source>
        <dbReference type="Pfam" id="PF25850"/>
    </source>
</evidence>
<dbReference type="InterPro" id="IPR052052">
    <property type="entry name" value="Polysaccharide_Lyase_9"/>
</dbReference>
<comment type="cofactor">
    <cofactor evidence="1">
        <name>Ca(2+)</name>
        <dbReference type="ChEBI" id="CHEBI:29108"/>
    </cofactor>
</comment>
<evidence type="ECO:0000256" key="8">
    <source>
        <dbReference type="ARBA" id="ARBA00038263"/>
    </source>
</evidence>
<evidence type="ECO:0000256" key="4">
    <source>
        <dbReference type="ARBA" id="ARBA00022723"/>
    </source>
</evidence>
<comment type="caution">
    <text evidence="10">The sequence shown here is derived from an EMBL/GenBank/DDBJ whole genome shotgun (WGS) entry which is preliminary data.</text>
</comment>
<evidence type="ECO:0000256" key="1">
    <source>
        <dbReference type="ARBA" id="ARBA00001913"/>
    </source>
</evidence>
<keyword evidence="3" id="KW-0964">Secreted</keyword>
<keyword evidence="11" id="KW-1185">Reference proteome</keyword>
<name>A0ABV5WJD3_9BACI</name>
<evidence type="ECO:0000256" key="2">
    <source>
        <dbReference type="ARBA" id="ARBA00004613"/>
    </source>
</evidence>
<comment type="similarity">
    <text evidence="8">Belongs to the polysaccharide lyase 9 family.</text>
</comment>
<evidence type="ECO:0000256" key="6">
    <source>
        <dbReference type="ARBA" id="ARBA00022837"/>
    </source>
</evidence>
<sequence length="234" mass="25785">MKDDIEVVSGAFVEKDKVYSFSMNLEEEITEFEVIYTPMGGLSADSIIKRITVTKRIFQHGAGLFVSPDGTSESQGTLEDPLDIETAIQYVLPGETIYLLEGTYTPSAMINITKEYSGTSDFPKHLRAYVDGKATIDGQGKLENVIQLNGDHWRLKGIRVTRAARSGMRLSGDHNVVELMEFSFNSDTGLIVSGSNLALWPKYNLILNCESHDNRDATDDNADGIAKHEAINCG</sequence>
<dbReference type="Pfam" id="PF25850">
    <property type="entry name" value="PelX_Ig"/>
    <property type="match status" value="1"/>
</dbReference>
<keyword evidence="6" id="KW-0106">Calcium</keyword>
<dbReference type="SUPFAM" id="SSF51126">
    <property type="entry name" value="Pectin lyase-like"/>
    <property type="match status" value="1"/>
</dbReference>
<dbReference type="InterPro" id="IPR058863">
    <property type="entry name" value="PelX-like_Ig"/>
</dbReference>
<proteinExistence type="inferred from homology"/>
<dbReference type="PANTHER" id="PTHR40088">
    <property type="entry name" value="PECTATE LYASE (EUROFUNG)"/>
    <property type="match status" value="1"/>
</dbReference>
<comment type="subcellular location">
    <subcellularLocation>
        <location evidence="2">Secreted</location>
    </subcellularLocation>
</comment>
<keyword evidence="5" id="KW-0732">Signal</keyword>
<evidence type="ECO:0000256" key="7">
    <source>
        <dbReference type="ARBA" id="ARBA00023239"/>
    </source>
</evidence>
<evidence type="ECO:0000313" key="11">
    <source>
        <dbReference type="Proteomes" id="UP001589609"/>
    </source>
</evidence>
<dbReference type="Proteomes" id="UP001589609">
    <property type="component" value="Unassembled WGS sequence"/>
</dbReference>
<keyword evidence="4" id="KW-0479">Metal-binding</keyword>
<dbReference type="Gene3D" id="2.160.20.10">
    <property type="entry name" value="Single-stranded right-handed beta-helix, Pectin lyase-like"/>
    <property type="match status" value="1"/>
</dbReference>
<dbReference type="InterPro" id="IPR011050">
    <property type="entry name" value="Pectin_lyase_fold/virulence"/>
</dbReference>
<evidence type="ECO:0000256" key="3">
    <source>
        <dbReference type="ARBA" id="ARBA00022525"/>
    </source>
</evidence>
<gene>
    <name evidence="10" type="ORF">ACFFMS_20865</name>
</gene>
<organism evidence="10 11">
    <name type="scientific">Ectobacillus funiculus</name>
    <dbReference type="NCBI Taxonomy" id="137993"/>
    <lineage>
        <taxon>Bacteria</taxon>
        <taxon>Bacillati</taxon>
        <taxon>Bacillota</taxon>
        <taxon>Bacilli</taxon>
        <taxon>Bacillales</taxon>
        <taxon>Bacillaceae</taxon>
        <taxon>Ectobacillus</taxon>
    </lineage>
</organism>
<dbReference type="RefSeq" id="WP_379951022.1">
    <property type="nucleotide sequence ID" value="NZ_JBHMAF010000167.1"/>
</dbReference>
<keyword evidence="7" id="KW-0456">Lyase</keyword>
<accession>A0ABV5WJD3</accession>
<evidence type="ECO:0000256" key="5">
    <source>
        <dbReference type="ARBA" id="ARBA00022729"/>
    </source>
</evidence>